<dbReference type="RefSeq" id="WP_020886042.1">
    <property type="nucleotide sequence ID" value="NZ_ATHI01000004.1"/>
</dbReference>
<dbReference type="Proteomes" id="UP000014975">
    <property type="component" value="Unassembled WGS sequence"/>
</dbReference>
<gene>
    <name evidence="2" type="ORF">dsat_2156</name>
</gene>
<dbReference type="InterPro" id="IPR011672">
    <property type="entry name" value="DUF1614"/>
</dbReference>
<feature type="transmembrane region" description="Helical" evidence="1">
    <location>
        <begin position="153"/>
        <end position="174"/>
    </location>
</feature>
<keyword evidence="1" id="KW-0812">Transmembrane</keyword>
<evidence type="ECO:0000313" key="3">
    <source>
        <dbReference type="Proteomes" id="UP000014975"/>
    </source>
</evidence>
<name>S7TFS3_9BACT</name>
<evidence type="ECO:0000313" key="2">
    <source>
        <dbReference type="EMBL" id="EPR35455.1"/>
    </source>
</evidence>
<dbReference type="PATRIC" id="fig|1121439.3.peg.543"/>
<dbReference type="EMBL" id="ATHI01000004">
    <property type="protein sequence ID" value="EPR35455.1"/>
    <property type="molecule type" value="Genomic_DNA"/>
</dbReference>
<sequence length="235" mass="24765">MARGPFVHLPLAGLVMILFFVGLIFLFVIIQVGAITIAFAKLGLTPQQGFMLLLATLIGAAVNLPLLRTGRQVRVCVPDLSALFRHQRGPWMRCEEGRLVDQTIVVNMGGCLIPCLLSFWLVSRMGLTVPLIAATVLVSLVCYKLARPVQGVGIGIPILVPPLITALAAITLAPPDHAPAVAYVAGSMGTLIGADVLHLMNRRTMSALEAPTLSIGGAGTFDGIFITGILAVLLA</sequence>
<dbReference type="AlphaFoldDB" id="S7TFS3"/>
<feature type="transmembrane region" description="Helical" evidence="1">
    <location>
        <begin position="99"/>
        <end position="121"/>
    </location>
</feature>
<evidence type="ECO:0000256" key="1">
    <source>
        <dbReference type="SAM" id="Phobius"/>
    </source>
</evidence>
<reference evidence="2 3" key="1">
    <citation type="journal article" date="2013" name="Genome Announc.">
        <title>Draft genome sequences for three mercury-methylating, sulfate-reducing bacteria.</title>
        <authorList>
            <person name="Brown S.D."/>
            <person name="Hurt R.A.Jr."/>
            <person name="Gilmour C.C."/>
            <person name="Elias D.A."/>
        </authorList>
    </citation>
    <scope>NUCLEOTIDE SEQUENCE [LARGE SCALE GENOMIC DNA]</scope>
    <source>
        <strain evidence="2 3">DSM 16529</strain>
    </source>
</reference>
<comment type="caution">
    <text evidence="2">The sequence shown here is derived from an EMBL/GenBank/DDBJ whole genome shotgun (WGS) entry which is preliminary data.</text>
</comment>
<protein>
    <recommendedName>
        <fullName evidence="4">DUF1614 domain-containing protein</fullName>
    </recommendedName>
</protein>
<keyword evidence="1" id="KW-0472">Membrane</keyword>
<accession>S7TFS3</accession>
<keyword evidence="1" id="KW-1133">Transmembrane helix</keyword>
<dbReference type="Pfam" id="PF07758">
    <property type="entry name" value="DUF1614"/>
    <property type="match status" value="1"/>
</dbReference>
<proteinExistence type="predicted"/>
<feature type="transmembrane region" description="Helical" evidence="1">
    <location>
        <begin position="127"/>
        <end position="146"/>
    </location>
</feature>
<feature type="transmembrane region" description="Helical" evidence="1">
    <location>
        <begin position="12"/>
        <end position="37"/>
    </location>
</feature>
<dbReference type="OrthoDB" id="9782559at2"/>
<dbReference type="eggNOG" id="COG4089">
    <property type="taxonomic scope" value="Bacteria"/>
</dbReference>
<evidence type="ECO:0008006" key="4">
    <source>
        <dbReference type="Google" id="ProtNLM"/>
    </source>
</evidence>
<organism evidence="2 3">
    <name type="scientific">Alkalidesulfovibrio alkalitolerans DSM 16529</name>
    <dbReference type="NCBI Taxonomy" id="1121439"/>
    <lineage>
        <taxon>Bacteria</taxon>
        <taxon>Pseudomonadati</taxon>
        <taxon>Thermodesulfobacteriota</taxon>
        <taxon>Desulfovibrionia</taxon>
        <taxon>Desulfovibrionales</taxon>
        <taxon>Desulfovibrionaceae</taxon>
        <taxon>Alkalidesulfovibrio</taxon>
    </lineage>
</organism>
<dbReference type="STRING" id="1121439.dsat_2156"/>
<feature type="transmembrane region" description="Helical" evidence="1">
    <location>
        <begin position="49"/>
        <end position="67"/>
    </location>
</feature>
<keyword evidence="3" id="KW-1185">Reference proteome</keyword>
<feature type="transmembrane region" description="Helical" evidence="1">
    <location>
        <begin position="212"/>
        <end position="234"/>
    </location>
</feature>
<feature type="transmembrane region" description="Helical" evidence="1">
    <location>
        <begin position="180"/>
        <end position="200"/>
    </location>
</feature>